<proteinExistence type="predicted"/>
<dbReference type="Proteomes" id="UP001604277">
    <property type="component" value="Unassembled WGS sequence"/>
</dbReference>
<accession>A0ABD1XC38</accession>
<dbReference type="EMBL" id="JBFOLJ010000001">
    <property type="protein sequence ID" value="KAL2559527.1"/>
    <property type="molecule type" value="Genomic_DNA"/>
</dbReference>
<name>A0ABD1XC38_9LAMI</name>
<evidence type="ECO:0000313" key="2">
    <source>
        <dbReference type="Proteomes" id="UP001604277"/>
    </source>
</evidence>
<evidence type="ECO:0000313" key="1">
    <source>
        <dbReference type="EMBL" id="KAL2559527.1"/>
    </source>
</evidence>
<gene>
    <name evidence="1" type="ORF">Fot_04266</name>
</gene>
<reference evidence="2" key="1">
    <citation type="submission" date="2024-07" db="EMBL/GenBank/DDBJ databases">
        <title>Two chromosome-level genome assemblies of Korean endemic species Abeliophyllum distichum and Forsythia ovata (Oleaceae).</title>
        <authorList>
            <person name="Jang H."/>
        </authorList>
    </citation>
    <scope>NUCLEOTIDE SEQUENCE [LARGE SCALE GENOMIC DNA]</scope>
</reference>
<organism evidence="1 2">
    <name type="scientific">Forsythia ovata</name>
    <dbReference type="NCBI Taxonomy" id="205694"/>
    <lineage>
        <taxon>Eukaryota</taxon>
        <taxon>Viridiplantae</taxon>
        <taxon>Streptophyta</taxon>
        <taxon>Embryophyta</taxon>
        <taxon>Tracheophyta</taxon>
        <taxon>Spermatophyta</taxon>
        <taxon>Magnoliopsida</taxon>
        <taxon>eudicotyledons</taxon>
        <taxon>Gunneridae</taxon>
        <taxon>Pentapetalae</taxon>
        <taxon>asterids</taxon>
        <taxon>lamiids</taxon>
        <taxon>Lamiales</taxon>
        <taxon>Oleaceae</taxon>
        <taxon>Forsythieae</taxon>
        <taxon>Forsythia</taxon>
    </lineage>
</organism>
<protein>
    <submittedName>
        <fullName evidence="1">Uncharacterized protein</fullName>
    </submittedName>
</protein>
<dbReference type="AlphaFoldDB" id="A0ABD1XC38"/>
<keyword evidence="2" id="KW-1185">Reference proteome</keyword>
<comment type="caution">
    <text evidence="1">The sequence shown here is derived from an EMBL/GenBank/DDBJ whole genome shotgun (WGS) entry which is preliminary data.</text>
</comment>
<sequence length="107" mass="11775">MVASGAVIFTCNLSKCQGGPCRSPQASMASSSNLDNNIHNLPIENILKVLKSFPDTYLGISRWFILDKFLSVDIDNMIFQSTSQIAIYKQQQTTAQGITFSSSPLLR</sequence>